<evidence type="ECO:0000313" key="6">
    <source>
        <dbReference type="Proteomes" id="UP000237966"/>
    </source>
</evidence>
<evidence type="ECO:0000313" key="3">
    <source>
        <dbReference type="EMBL" id="KKM44288.1"/>
    </source>
</evidence>
<proteinExistence type="predicted"/>
<evidence type="ECO:0000256" key="1">
    <source>
        <dbReference type="ARBA" id="ARBA00023002"/>
    </source>
</evidence>
<sequence>MTEIIVVGNGIVGMSIAMELAERGHRVSLAGDRARIIGASVAAGAMLGCFAESTSSCIATEQGARKLRAAVAARALWDGRLARLEDLTGTRVDYSADGTVVMLNAVGTEAIDSENFAAIRAAAALYDEPLESIDPRDLPWIDPEDLARPLEALFLPRERALDARPLIAALDRALITLGVTILDVNTKEVVLLGNRIVGIRDDRGVEHSAEHIVLAAGTNTSGLLAAIGAEASKIPPILSGIGTATLVDTRELGRPSSVLRTPNRAFACGLHLVPHSQGRVYLGATNVLATESHTQPEIGDLIFLLDCAVRQLHRGLRTAQVARCVVGNRPVPVDGYPLIGAAGPDGLWIASGTYRDGLHLSPLIASAIADRIERPSHSDDLDSFAPVRPPISDVPRSSVIDATVSHMLATGVETMWRTPVNWPPLFGEHIHRAFGLAASALSDTVTPPPDVLALCTDRPRAMQIVRDYYRAWRHDG</sequence>
<dbReference type="PANTHER" id="PTHR13847:SF289">
    <property type="entry name" value="GLYCINE OXIDASE"/>
    <property type="match status" value="1"/>
</dbReference>
<evidence type="ECO:0000259" key="2">
    <source>
        <dbReference type="Pfam" id="PF01266"/>
    </source>
</evidence>
<dbReference type="Gene3D" id="3.30.9.10">
    <property type="entry name" value="D-Amino Acid Oxidase, subunit A, domain 2"/>
    <property type="match status" value="1"/>
</dbReference>
<gene>
    <name evidence="4" type="ORF">C5C51_07190</name>
    <name evidence="3" type="ORF">VT73_10320</name>
</gene>
<dbReference type="GO" id="GO:0016491">
    <property type="term" value="F:oxidoreductase activity"/>
    <property type="evidence" value="ECO:0007669"/>
    <property type="project" value="UniProtKB-KW"/>
</dbReference>
<dbReference type="InterPro" id="IPR006076">
    <property type="entry name" value="FAD-dep_OxRdtase"/>
</dbReference>
<dbReference type="Proteomes" id="UP000237966">
    <property type="component" value="Unassembled WGS sequence"/>
</dbReference>
<dbReference type="KEGG" id="rtc:APU90_09700"/>
<organism evidence="3 5">
    <name type="scientific">Rathayibacter toxicus</name>
    <dbReference type="NCBI Taxonomy" id="145458"/>
    <lineage>
        <taxon>Bacteria</taxon>
        <taxon>Bacillati</taxon>
        <taxon>Actinomycetota</taxon>
        <taxon>Actinomycetes</taxon>
        <taxon>Micrococcales</taxon>
        <taxon>Microbacteriaceae</taxon>
        <taxon>Rathayibacter</taxon>
    </lineage>
</organism>
<dbReference type="PATRIC" id="fig|145458.7.peg.1679"/>
<dbReference type="PANTHER" id="PTHR13847">
    <property type="entry name" value="SARCOSINE DEHYDROGENASE-RELATED"/>
    <property type="match status" value="1"/>
</dbReference>
<dbReference type="Gene3D" id="3.50.50.60">
    <property type="entry name" value="FAD/NAD(P)-binding domain"/>
    <property type="match status" value="1"/>
</dbReference>
<keyword evidence="5" id="KW-1185">Reference proteome</keyword>
<dbReference type="InterPro" id="IPR036188">
    <property type="entry name" value="FAD/NAD-bd_sf"/>
</dbReference>
<evidence type="ECO:0000313" key="4">
    <source>
        <dbReference type="EMBL" id="PPI14356.1"/>
    </source>
</evidence>
<dbReference type="GeneID" id="93666884"/>
<dbReference type="AlphaFoldDB" id="A0A0C5BHR3"/>
<name>A0A0C5BHR3_9MICO</name>
<dbReference type="Proteomes" id="UP000052979">
    <property type="component" value="Unassembled WGS sequence"/>
</dbReference>
<accession>A0A0C5BHR3</accession>
<dbReference type="SUPFAM" id="SSF51905">
    <property type="entry name" value="FAD/NAD(P)-binding domain"/>
    <property type="match status" value="1"/>
</dbReference>
<dbReference type="EMBL" id="PSWU01000012">
    <property type="protein sequence ID" value="PPI14356.1"/>
    <property type="molecule type" value="Genomic_DNA"/>
</dbReference>
<dbReference type="RefSeq" id="WP_042734152.1">
    <property type="nucleotide sequence ID" value="NZ_CP010848.1"/>
</dbReference>
<feature type="domain" description="FAD dependent oxidoreductase" evidence="2">
    <location>
        <begin position="4"/>
        <end position="371"/>
    </location>
</feature>
<dbReference type="Pfam" id="PF01266">
    <property type="entry name" value="DAO"/>
    <property type="match status" value="1"/>
</dbReference>
<reference evidence="3 5" key="1">
    <citation type="submission" date="2015-04" db="EMBL/GenBank/DDBJ databases">
        <title>Draft genome sequence of Rathayibacter toxicus strain FH-142 (AKA 70134 or CS 32), a Western Australian isolate.</title>
        <authorList>
            <consortium name="Consortium for Microbial Forensics and Genomics (microFORGE)"/>
            <person name="Knight B.M."/>
            <person name="Roberts D.P."/>
            <person name="Lin D."/>
            <person name="Hari K."/>
            <person name="Fletcher J."/>
            <person name="Melcher U."/>
            <person name="Blagden T."/>
            <person name="Luster D.G."/>
            <person name="Sechler A.J."/>
            <person name="Schneider W.L."/>
            <person name="Winegar R.A."/>
        </authorList>
    </citation>
    <scope>NUCLEOTIDE SEQUENCE [LARGE SCALE GENOMIC DNA]</scope>
    <source>
        <strain evidence="3 5">FH142</strain>
    </source>
</reference>
<dbReference type="OrthoDB" id="2055370at2"/>
<keyword evidence="1" id="KW-0560">Oxidoreductase</keyword>
<reference evidence="4 6" key="2">
    <citation type="submission" date="2018-02" db="EMBL/GenBank/DDBJ databases">
        <title>Bacteriophage NCPPB3778 and a type I-E CRISPR drive the evolution of the US Biological Select Agent, Rathayibacter toxicus.</title>
        <authorList>
            <person name="Davis E.W.II."/>
            <person name="Tabima J.F."/>
            <person name="Weisberg A.J."/>
            <person name="Lopes L.D."/>
            <person name="Wiseman M.S."/>
            <person name="Wiseman M.S."/>
            <person name="Pupko T."/>
            <person name="Belcher M.S."/>
            <person name="Sechler A.J."/>
            <person name="Tancos M.A."/>
            <person name="Schroeder B.K."/>
            <person name="Murray T.D."/>
            <person name="Luster D.G."/>
            <person name="Schneider W.L."/>
            <person name="Rogers E."/>
            <person name="Andreote F.D."/>
            <person name="Grunwald N.J."/>
            <person name="Putnam M.L."/>
            <person name="Chang J.H."/>
        </authorList>
    </citation>
    <scope>NUCLEOTIDE SEQUENCE [LARGE SCALE GENOMIC DNA]</scope>
    <source>
        <strain evidence="4 6">FH99</strain>
    </source>
</reference>
<dbReference type="GO" id="GO:0005737">
    <property type="term" value="C:cytoplasm"/>
    <property type="evidence" value="ECO:0007669"/>
    <property type="project" value="TreeGrafter"/>
</dbReference>
<dbReference type="EMBL" id="LBFI01000057">
    <property type="protein sequence ID" value="KKM44288.1"/>
    <property type="molecule type" value="Genomic_DNA"/>
</dbReference>
<dbReference type="STRING" id="145458.APU90_09700"/>
<protein>
    <submittedName>
        <fullName evidence="4">FAD-dependent oxidoreductase</fullName>
    </submittedName>
</protein>
<dbReference type="KEGG" id="rtx:TI83_07375"/>
<evidence type="ECO:0000313" key="5">
    <source>
        <dbReference type="Proteomes" id="UP000052979"/>
    </source>
</evidence>
<dbReference type="eggNOG" id="COG0665">
    <property type="taxonomic scope" value="Bacteria"/>
</dbReference>
<comment type="caution">
    <text evidence="3">The sequence shown here is derived from an EMBL/GenBank/DDBJ whole genome shotgun (WGS) entry which is preliminary data.</text>
</comment>